<sequence length="367" mass="41906">METLEDEQSTKTDDTEKPKISVPGEVIEEILLRLPVKSVLRFRTLSKPWLSHISNPSFTKLHFTRATAAHRTALFISAYDEPTRKRHFLSTAHDGGPVTHLMTLDEPYSTVTTQAEHLNGTRKIFKLPHPYTDDGDGDGDGEGDLCYLFGFDESRNEHKILMIKKLLKEPTRVQIMTLSVNLFMDSDRCGAPVGFSWASFYYESSVCVNSVVHIMLLSSYDILAFDLRTDKFSIISTPQGVRSHGPSWSGRILLKLNGVRITKINGYIGVVCHYCVGENNEMHIWILQDYENRVWVKEIITFLDSWIELDGSSPFPFPLDVNIDEVIFCPQNRTRLSFPQVLDQTGMVYGDEMSVPIYNRRSRCWKS</sequence>
<dbReference type="InterPro" id="IPR001810">
    <property type="entry name" value="F-box_dom"/>
</dbReference>
<feature type="compositionally biased region" description="Basic and acidic residues" evidence="1">
    <location>
        <begin position="8"/>
        <end position="19"/>
    </location>
</feature>
<dbReference type="InterPro" id="IPR036047">
    <property type="entry name" value="F-box-like_dom_sf"/>
</dbReference>
<dbReference type="Proteomes" id="UP000215914">
    <property type="component" value="Unassembled WGS sequence"/>
</dbReference>
<feature type="domain" description="F-box" evidence="2">
    <location>
        <begin position="22"/>
        <end position="62"/>
    </location>
</feature>
<dbReference type="SUPFAM" id="SSF81383">
    <property type="entry name" value="F-box domain"/>
    <property type="match status" value="1"/>
</dbReference>
<protein>
    <submittedName>
        <fullName evidence="3">F-box domain-containing protein</fullName>
    </submittedName>
</protein>
<evidence type="ECO:0000313" key="4">
    <source>
        <dbReference type="Proteomes" id="UP000215914"/>
    </source>
</evidence>
<dbReference type="PANTHER" id="PTHR31111:SF125">
    <property type="entry name" value="F-BOX PROTEIN CPR30-LIKE"/>
    <property type="match status" value="1"/>
</dbReference>
<dbReference type="CDD" id="cd22157">
    <property type="entry name" value="F-box_AtFBW1-like"/>
    <property type="match status" value="1"/>
</dbReference>
<dbReference type="InterPro" id="IPR017451">
    <property type="entry name" value="F-box-assoc_interact_dom"/>
</dbReference>
<dbReference type="SMART" id="SM00256">
    <property type="entry name" value="FBOX"/>
    <property type="match status" value="1"/>
</dbReference>
<evidence type="ECO:0000313" key="3">
    <source>
        <dbReference type="EMBL" id="KAF5818685.1"/>
    </source>
</evidence>
<evidence type="ECO:0000259" key="2">
    <source>
        <dbReference type="SMART" id="SM00256"/>
    </source>
</evidence>
<dbReference type="NCBIfam" id="TIGR01640">
    <property type="entry name" value="F_box_assoc_1"/>
    <property type="match status" value="1"/>
</dbReference>
<accession>A0A9K3JP08</accession>
<dbReference type="Pfam" id="PF00646">
    <property type="entry name" value="F-box"/>
    <property type="match status" value="1"/>
</dbReference>
<dbReference type="PANTHER" id="PTHR31111">
    <property type="entry name" value="BNAA05G37150D PROTEIN-RELATED"/>
    <property type="match status" value="1"/>
</dbReference>
<dbReference type="InterPro" id="IPR013187">
    <property type="entry name" value="F-box-assoc_dom_typ3"/>
</dbReference>
<comment type="caution">
    <text evidence="3">The sequence shown here is derived from an EMBL/GenBank/DDBJ whole genome shotgun (WGS) entry which is preliminary data.</text>
</comment>
<gene>
    <name evidence="3" type="ORF">HanXRQr2_Chr02g0068961</name>
</gene>
<feature type="region of interest" description="Disordered" evidence="1">
    <location>
        <begin position="1"/>
        <end position="20"/>
    </location>
</feature>
<proteinExistence type="predicted"/>
<reference evidence="3" key="1">
    <citation type="journal article" date="2017" name="Nature">
        <title>The sunflower genome provides insights into oil metabolism, flowering and Asterid evolution.</title>
        <authorList>
            <person name="Badouin H."/>
            <person name="Gouzy J."/>
            <person name="Grassa C.J."/>
            <person name="Murat F."/>
            <person name="Staton S.E."/>
            <person name="Cottret L."/>
            <person name="Lelandais-Briere C."/>
            <person name="Owens G.L."/>
            <person name="Carrere S."/>
            <person name="Mayjonade B."/>
            <person name="Legrand L."/>
            <person name="Gill N."/>
            <person name="Kane N.C."/>
            <person name="Bowers J.E."/>
            <person name="Hubner S."/>
            <person name="Bellec A."/>
            <person name="Berard A."/>
            <person name="Berges H."/>
            <person name="Blanchet N."/>
            <person name="Boniface M.C."/>
            <person name="Brunel D."/>
            <person name="Catrice O."/>
            <person name="Chaidir N."/>
            <person name="Claudel C."/>
            <person name="Donnadieu C."/>
            <person name="Faraut T."/>
            <person name="Fievet G."/>
            <person name="Helmstetter N."/>
            <person name="King M."/>
            <person name="Knapp S.J."/>
            <person name="Lai Z."/>
            <person name="Le Paslier M.C."/>
            <person name="Lippi Y."/>
            <person name="Lorenzon L."/>
            <person name="Mandel J.R."/>
            <person name="Marage G."/>
            <person name="Marchand G."/>
            <person name="Marquand E."/>
            <person name="Bret-Mestries E."/>
            <person name="Morien E."/>
            <person name="Nambeesan S."/>
            <person name="Nguyen T."/>
            <person name="Pegot-Espagnet P."/>
            <person name="Pouilly N."/>
            <person name="Raftis F."/>
            <person name="Sallet E."/>
            <person name="Schiex T."/>
            <person name="Thomas J."/>
            <person name="Vandecasteele C."/>
            <person name="Vares D."/>
            <person name="Vear F."/>
            <person name="Vautrin S."/>
            <person name="Crespi M."/>
            <person name="Mangin B."/>
            <person name="Burke J.M."/>
            <person name="Salse J."/>
            <person name="Munos S."/>
            <person name="Vincourt P."/>
            <person name="Rieseberg L.H."/>
            <person name="Langlade N.B."/>
        </authorList>
    </citation>
    <scope>NUCLEOTIDE SEQUENCE</scope>
    <source>
        <tissue evidence="3">Leaves</tissue>
    </source>
</reference>
<evidence type="ECO:0000256" key="1">
    <source>
        <dbReference type="SAM" id="MobiDB-lite"/>
    </source>
</evidence>
<dbReference type="Pfam" id="PF08268">
    <property type="entry name" value="FBA_3"/>
    <property type="match status" value="1"/>
</dbReference>
<dbReference type="Gramene" id="mRNA:HanXRQr2_Chr02g0068961">
    <property type="protein sequence ID" value="mRNA:HanXRQr2_Chr02g0068961"/>
    <property type="gene ID" value="HanXRQr2_Chr02g0068961"/>
</dbReference>
<dbReference type="AlphaFoldDB" id="A0A9K3JP08"/>
<dbReference type="EMBL" id="MNCJ02000317">
    <property type="protein sequence ID" value="KAF5818685.1"/>
    <property type="molecule type" value="Genomic_DNA"/>
</dbReference>
<dbReference type="OrthoDB" id="687122at2759"/>
<keyword evidence="4" id="KW-1185">Reference proteome</keyword>
<organism evidence="3 4">
    <name type="scientific">Helianthus annuus</name>
    <name type="common">Common sunflower</name>
    <dbReference type="NCBI Taxonomy" id="4232"/>
    <lineage>
        <taxon>Eukaryota</taxon>
        <taxon>Viridiplantae</taxon>
        <taxon>Streptophyta</taxon>
        <taxon>Embryophyta</taxon>
        <taxon>Tracheophyta</taxon>
        <taxon>Spermatophyta</taxon>
        <taxon>Magnoliopsida</taxon>
        <taxon>eudicotyledons</taxon>
        <taxon>Gunneridae</taxon>
        <taxon>Pentapetalae</taxon>
        <taxon>asterids</taxon>
        <taxon>campanulids</taxon>
        <taxon>Asterales</taxon>
        <taxon>Asteraceae</taxon>
        <taxon>Asteroideae</taxon>
        <taxon>Heliantheae alliance</taxon>
        <taxon>Heliantheae</taxon>
        <taxon>Helianthus</taxon>
    </lineage>
</organism>
<reference evidence="3" key="2">
    <citation type="submission" date="2020-06" db="EMBL/GenBank/DDBJ databases">
        <title>Helianthus annuus Genome sequencing and assembly Release 2.</title>
        <authorList>
            <person name="Gouzy J."/>
            <person name="Langlade N."/>
            <person name="Munos S."/>
        </authorList>
    </citation>
    <scope>NUCLEOTIDE SEQUENCE</scope>
    <source>
        <tissue evidence="3">Leaves</tissue>
    </source>
</reference>
<name>A0A9K3JP08_HELAN</name>